<dbReference type="InterPro" id="IPR003829">
    <property type="entry name" value="Pirin_N_dom"/>
</dbReference>
<keyword evidence="2" id="KW-0479">Metal-binding</keyword>
<accession>A0AA37SXQ8</accession>
<comment type="cofactor">
    <cofactor evidence="2">
        <name>Fe cation</name>
        <dbReference type="ChEBI" id="CHEBI:24875"/>
    </cofactor>
    <text evidence="2">Binds 1 Fe cation per subunit.</text>
</comment>
<dbReference type="InterPro" id="IPR014710">
    <property type="entry name" value="RmlC-like_jellyroll"/>
</dbReference>
<gene>
    <name evidence="6" type="ORF">GCM10007852_26050</name>
</gene>
<feature type="binding site" evidence="2">
    <location>
        <position position="67"/>
    </location>
    <ligand>
        <name>Fe cation</name>
        <dbReference type="ChEBI" id="CHEBI:24875"/>
    </ligand>
</feature>
<dbReference type="InterPro" id="IPR012093">
    <property type="entry name" value="Pirin"/>
</dbReference>
<feature type="domain" description="Pirin N-terminal" evidence="4">
    <location>
        <begin position="49"/>
        <end position="131"/>
    </location>
</feature>
<evidence type="ECO:0000259" key="5">
    <source>
        <dbReference type="Pfam" id="PF05726"/>
    </source>
</evidence>
<dbReference type="SUPFAM" id="SSF51182">
    <property type="entry name" value="RmlC-like cupins"/>
    <property type="match status" value="1"/>
</dbReference>
<keyword evidence="2" id="KW-0408">Iron</keyword>
<organism evidence="6 7">
    <name type="scientific">Agaribacter marinus</name>
    <dbReference type="NCBI Taxonomy" id="1431249"/>
    <lineage>
        <taxon>Bacteria</taxon>
        <taxon>Pseudomonadati</taxon>
        <taxon>Pseudomonadota</taxon>
        <taxon>Gammaproteobacteria</taxon>
        <taxon>Alteromonadales</taxon>
        <taxon>Alteromonadaceae</taxon>
        <taxon>Agaribacter</taxon>
    </lineage>
</organism>
<dbReference type="Pfam" id="PF02678">
    <property type="entry name" value="Pirin"/>
    <property type="match status" value="1"/>
</dbReference>
<feature type="binding site" evidence="2">
    <location>
        <position position="114"/>
    </location>
    <ligand>
        <name>Fe cation</name>
        <dbReference type="ChEBI" id="CHEBI:24875"/>
    </ligand>
</feature>
<dbReference type="PANTHER" id="PTHR13903">
    <property type="entry name" value="PIRIN-RELATED"/>
    <property type="match status" value="1"/>
</dbReference>
<evidence type="ECO:0000256" key="1">
    <source>
        <dbReference type="ARBA" id="ARBA00008416"/>
    </source>
</evidence>
<dbReference type="InterPro" id="IPR008778">
    <property type="entry name" value="Pirin_C_dom"/>
</dbReference>
<dbReference type="GO" id="GO:0046872">
    <property type="term" value="F:metal ion binding"/>
    <property type="evidence" value="ECO:0007669"/>
    <property type="project" value="UniProtKB-KW"/>
</dbReference>
<name>A0AA37SXQ8_9ALTE</name>
<keyword evidence="7" id="KW-1185">Reference proteome</keyword>
<reference evidence="6" key="2">
    <citation type="submission" date="2023-01" db="EMBL/GenBank/DDBJ databases">
        <title>Draft genome sequence of Agaribacter marinus strain NBRC 110023.</title>
        <authorList>
            <person name="Sun Q."/>
            <person name="Mori K."/>
        </authorList>
    </citation>
    <scope>NUCLEOTIDE SEQUENCE</scope>
    <source>
        <strain evidence="6">NBRC 110023</strain>
    </source>
</reference>
<dbReference type="AlphaFoldDB" id="A0AA37SXQ8"/>
<reference evidence="6" key="1">
    <citation type="journal article" date="2014" name="Int. J. Syst. Evol. Microbiol.">
        <title>Complete genome sequence of Corynebacterium casei LMG S-19264T (=DSM 44701T), isolated from a smear-ripened cheese.</title>
        <authorList>
            <consortium name="US DOE Joint Genome Institute (JGI-PGF)"/>
            <person name="Walter F."/>
            <person name="Albersmeier A."/>
            <person name="Kalinowski J."/>
            <person name="Ruckert C."/>
        </authorList>
    </citation>
    <scope>NUCLEOTIDE SEQUENCE</scope>
    <source>
        <strain evidence="6">NBRC 110023</strain>
    </source>
</reference>
<dbReference type="PANTHER" id="PTHR13903:SF8">
    <property type="entry name" value="PIRIN"/>
    <property type="match status" value="1"/>
</dbReference>
<evidence type="ECO:0000256" key="2">
    <source>
        <dbReference type="PIRSR" id="PIRSR006232-1"/>
    </source>
</evidence>
<dbReference type="Pfam" id="PF05726">
    <property type="entry name" value="Pirin_C"/>
    <property type="match status" value="1"/>
</dbReference>
<protein>
    <submittedName>
        <fullName evidence="6">Quercetin 2,3-dioxygenase</fullName>
    </submittedName>
</protein>
<dbReference type="Gene3D" id="2.60.120.10">
    <property type="entry name" value="Jelly Rolls"/>
    <property type="match status" value="2"/>
</dbReference>
<dbReference type="Proteomes" id="UP001156601">
    <property type="component" value="Unassembled WGS sequence"/>
</dbReference>
<sequence length="298" mass="32368">MSKLRTNNTISDNAKVASISPIVKGNPLSIGAGFTALTFREGKFERLMDPLVLVDHYKMTMSTFGEHPHAGLSAVSVLFEDSEGKFHNRDSLGNDVDILPGDLYWLKAGAGALHDEAPRANSYIHGLQVFVNLPTEHKQDVPASKHVSAKDMPVIENNGARVRIVLGESNNISGPTSPALPMTILDGTISHGAIFQHAINAQENAWVYAVQSDIVVKTVDQSIPLKVGESIAISNQLSDAQQTIEISTISTKKAHFVLFAAMPINEPFVQKGPFIMSNEQEIQQVEKKYAAGLFGRLD</sequence>
<feature type="binding site" evidence="2">
    <location>
        <position position="69"/>
    </location>
    <ligand>
        <name>Fe cation</name>
        <dbReference type="ChEBI" id="CHEBI:24875"/>
    </ligand>
</feature>
<evidence type="ECO:0000256" key="3">
    <source>
        <dbReference type="RuleBase" id="RU003457"/>
    </source>
</evidence>
<proteinExistence type="inferred from homology"/>
<comment type="similarity">
    <text evidence="1 3">Belongs to the pirin family.</text>
</comment>
<feature type="domain" description="Pirin C-terminal" evidence="5">
    <location>
        <begin position="185"/>
        <end position="295"/>
    </location>
</feature>
<evidence type="ECO:0000313" key="6">
    <source>
        <dbReference type="EMBL" id="GLR71697.1"/>
    </source>
</evidence>
<dbReference type="RefSeq" id="WP_284218034.1">
    <property type="nucleotide sequence ID" value="NZ_BSOT01000006.1"/>
</dbReference>
<comment type="caution">
    <text evidence="6">The sequence shown here is derived from an EMBL/GenBank/DDBJ whole genome shotgun (WGS) entry which is preliminary data.</text>
</comment>
<dbReference type="InterPro" id="IPR011051">
    <property type="entry name" value="RmlC_Cupin_sf"/>
</dbReference>
<evidence type="ECO:0000313" key="7">
    <source>
        <dbReference type="Proteomes" id="UP001156601"/>
    </source>
</evidence>
<evidence type="ECO:0000259" key="4">
    <source>
        <dbReference type="Pfam" id="PF02678"/>
    </source>
</evidence>
<dbReference type="EMBL" id="BSOT01000006">
    <property type="protein sequence ID" value="GLR71697.1"/>
    <property type="molecule type" value="Genomic_DNA"/>
</dbReference>
<feature type="binding site" evidence="2">
    <location>
        <position position="116"/>
    </location>
    <ligand>
        <name>Fe cation</name>
        <dbReference type="ChEBI" id="CHEBI:24875"/>
    </ligand>
</feature>
<dbReference type="PIRSF" id="PIRSF006232">
    <property type="entry name" value="Pirin"/>
    <property type="match status" value="1"/>
</dbReference>